<feature type="domain" description="EccD-like transmembrane" evidence="1">
    <location>
        <begin position="322"/>
        <end position="528"/>
    </location>
</feature>
<protein>
    <recommendedName>
        <fullName evidence="1">EccD-like transmembrane domain-containing protein</fullName>
    </recommendedName>
</protein>
<organism evidence="2 3">
    <name type="scientific">Corynebacterium pelargi</name>
    <dbReference type="NCBI Taxonomy" id="1471400"/>
    <lineage>
        <taxon>Bacteria</taxon>
        <taxon>Bacillati</taxon>
        <taxon>Actinomycetota</taxon>
        <taxon>Actinomycetes</taxon>
        <taxon>Mycobacteriales</taxon>
        <taxon>Corynebacteriaceae</taxon>
        <taxon>Corynebacterium</taxon>
    </lineage>
</organism>
<evidence type="ECO:0000259" key="1">
    <source>
        <dbReference type="Pfam" id="PF19053"/>
    </source>
</evidence>
<dbReference type="OrthoDB" id="4426863at2"/>
<keyword evidence="3" id="KW-1185">Reference proteome</keyword>
<accession>A0A410WAU0</accession>
<evidence type="ECO:0000313" key="3">
    <source>
        <dbReference type="Proteomes" id="UP000288929"/>
    </source>
</evidence>
<evidence type="ECO:0000313" key="2">
    <source>
        <dbReference type="EMBL" id="QAU53059.1"/>
    </source>
</evidence>
<proteinExistence type="predicted"/>
<dbReference type="Proteomes" id="UP000288929">
    <property type="component" value="Chromosome"/>
</dbReference>
<gene>
    <name evidence="2" type="ORF">CPELA_09020</name>
</gene>
<reference evidence="2 3" key="1">
    <citation type="submission" date="2019-01" db="EMBL/GenBank/DDBJ databases">
        <authorList>
            <person name="Ruckert C."/>
            <person name="Busche T."/>
            <person name="Kalinowski J."/>
        </authorList>
    </citation>
    <scope>NUCLEOTIDE SEQUENCE [LARGE SCALE GENOMIC DNA]</scope>
    <source>
        <strain evidence="2 3">136/3</strain>
    </source>
</reference>
<dbReference type="InterPro" id="IPR006707">
    <property type="entry name" value="T7SS_EccD"/>
</dbReference>
<name>A0A410WAU0_9CORY</name>
<dbReference type="RefSeq" id="WP_128890421.1">
    <property type="nucleotide sequence ID" value="NZ_BMCX01000002.1"/>
</dbReference>
<sequence precursor="true">MHVVDQDIRLHFRIDSGRTSQKVQAVDMSIPASSSIAEVLAEVLDLTQAPAVSVPWQATTPAGIELDANEAIATMGLGHGSVVMLRPRRPTPVPVLRDSAEAVSALAHFERPARHTSIAAAATGALGCIALLCLSASTIDAGLACMIAAVLLTAAFAFQPNPLIMPMIAVLVGIGAGVYVAGNHAEDAVWGLIAAVAAAASAIGVCWAIVRVRTGMHLRIGYLEDGPLRRGIAAKKTPSTKGELAGKHEAGLPTTDAGEGSNMWQPKHAEKLGCNGTLSQEEADALRTSCIASLSTCLLLGCAAPAGWLHQRYLSDPFGWIVGASALVILGGALFALAAPLLAAHLAGLSVPRVPTAGEDLGHGDGEHDPALLNEQAKVARVIFNGFHVAIACSSIPALFLLACGSLPSLGLHSQAGACVALGLCVALALVLHAHRHQSTMSIWCMWLVAMAALLSASVSAAAHGHWVWLALAGVACGALALASAWSPRLRTVAPTTVVWLERLEAAAVCLAIPLTLHILGLFALLRGHAG</sequence>
<dbReference type="AlphaFoldDB" id="A0A410WAU0"/>
<dbReference type="EMBL" id="CP035299">
    <property type="protein sequence ID" value="QAU53059.1"/>
    <property type="molecule type" value="Genomic_DNA"/>
</dbReference>
<dbReference type="NCBIfam" id="TIGR03920">
    <property type="entry name" value="T7SS_EccD"/>
    <property type="match status" value="1"/>
</dbReference>
<dbReference type="Pfam" id="PF19053">
    <property type="entry name" value="EccD"/>
    <property type="match status" value="1"/>
</dbReference>
<dbReference type="KEGG" id="cpeg:CPELA_09020"/>
<dbReference type="InterPro" id="IPR044049">
    <property type="entry name" value="EccD_transm"/>
</dbReference>